<proteinExistence type="predicted"/>
<accession>A0A6J5KTB1</accession>
<sequence length="164" mass="19134">MFIKTLTVDNYYSKEGAVNLAAVVSNLQFVESDIGKEIQNFNHVSDDIDSIFSKVLNIPVTVNKEKSGIFTFPKTFIHFKGFDSLNEWVYVVALQKTMFNIYEHESGAKTALDDYKFNYRNLFEWDYTVNYYLDPGQGVFFRPWLFHSFDGGLIETFRLKENDN</sequence>
<dbReference type="EMBL" id="LR796178">
    <property type="protein sequence ID" value="CAB4124385.1"/>
    <property type="molecule type" value="Genomic_DNA"/>
</dbReference>
<evidence type="ECO:0000313" key="1">
    <source>
        <dbReference type="EMBL" id="CAB4124385.1"/>
    </source>
</evidence>
<organism evidence="1">
    <name type="scientific">uncultured Caudovirales phage</name>
    <dbReference type="NCBI Taxonomy" id="2100421"/>
    <lineage>
        <taxon>Viruses</taxon>
        <taxon>Duplodnaviria</taxon>
        <taxon>Heunggongvirae</taxon>
        <taxon>Uroviricota</taxon>
        <taxon>Caudoviricetes</taxon>
        <taxon>Peduoviridae</taxon>
        <taxon>Maltschvirus</taxon>
        <taxon>Maltschvirus maltsch</taxon>
    </lineage>
</organism>
<protein>
    <submittedName>
        <fullName evidence="1">Uncharacterized protein</fullName>
    </submittedName>
</protein>
<gene>
    <name evidence="1" type="ORF">UFOVP49_223</name>
</gene>
<reference evidence="1" key="1">
    <citation type="submission" date="2020-04" db="EMBL/GenBank/DDBJ databases">
        <authorList>
            <person name="Chiriac C."/>
            <person name="Salcher M."/>
            <person name="Ghai R."/>
            <person name="Kavagutti S V."/>
        </authorList>
    </citation>
    <scope>NUCLEOTIDE SEQUENCE</scope>
</reference>
<name>A0A6J5KTB1_9CAUD</name>